<dbReference type="InterPro" id="IPR012902">
    <property type="entry name" value="N_methyl_site"/>
</dbReference>
<keyword evidence="4" id="KW-1003">Cell membrane</keyword>
<dbReference type="PANTHER" id="PTHR30093:SF44">
    <property type="entry name" value="TYPE II SECRETION SYSTEM CORE PROTEIN G"/>
    <property type="match status" value="1"/>
</dbReference>
<evidence type="ECO:0000256" key="1">
    <source>
        <dbReference type="ARBA" id="ARBA00004377"/>
    </source>
</evidence>
<evidence type="ECO:0000256" key="3">
    <source>
        <dbReference type="ARBA" id="ARBA00020042"/>
    </source>
</evidence>
<dbReference type="PANTHER" id="PTHR30093">
    <property type="entry name" value="GENERAL SECRETION PATHWAY PROTEIN G"/>
    <property type="match status" value="1"/>
</dbReference>
<dbReference type="NCBIfam" id="TIGR02532">
    <property type="entry name" value="IV_pilin_GFxxxE"/>
    <property type="match status" value="1"/>
</dbReference>
<evidence type="ECO:0000256" key="2">
    <source>
        <dbReference type="ARBA" id="ARBA00009984"/>
    </source>
</evidence>
<dbReference type="GO" id="GO:0015628">
    <property type="term" value="P:protein secretion by the type II secretion system"/>
    <property type="evidence" value="ECO:0007669"/>
    <property type="project" value="InterPro"/>
</dbReference>
<comment type="subcellular location">
    <subcellularLocation>
        <location evidence="1">Cell inner membrane</location>
        <topology evidence="1">Single-pass membrane protein</topology>
    </subcellularLocation>
</comment>
<accession>A0A0A7ED57</accession>
<proteinExistence type="inferred from homology"/>
<dbReference type="InterPro" id="IPR013545">
    <property type="entry name" value="T2SS_protein-GspG_C"/>
</dbReference>
<sequence>MPQKTLRKKSLGFTLIELLIVMIILGLLASLVGPELMGKVDSSRVKTAETQINMLSSALDTYRLDVGSYPKSLKALRESDHKNWDGPYLPKDVPLDPWGNEYQYANPGTEGRKYDLYSFGQDGSPGGEGDSADIYF</sequence>
<evidence type="ECO:0000313" key="13">
    <source>
        <dbReference type="Proteomes" id="UP000030341"/>
    </source>
</evidence>
<evidence type="ECO:0000256" key="9">
    <source>
        <dbReference type="ARBA" id="ARBA00023136"/>
    </source>
</evidence>
<keyword evidence="8 10" id="KW-1133">Transmembrane helix</keyword>
<organism evidence="12 13">
    <name type="scientific">Pseudoalteromonas piratica</name>
    <dbReference type="NCBI Taxonomy" id="1348114"/>
    <lineage>
        <taxon>Bacteria</taxon>
        <taxon>Pseudomonadati</taxon>
        <taxon>Pseudomonadota</taxon>
        <taxon>Gammaproteobacteria</taxon>
        <taxon>Alteromonadales</taxon>
        <taxon>Pseudoalteromonadaceae</taxon>
        <taxon>Pseudoalteromonas</taxon>
    </lineage>
</organism>
<dbReference type="KEGG" id="pseo:OM33_04990"/>
<comment type="similarity">
    <text evidence="2">Belongs to the GSP G family.</text>
</comment>
<dbReference type="EMBL" id="CP009888">
    <property type="protein sequence ID" value="AIY64575.1"/>
    <property type="molecule type" value="Genomic_DNA"/>
</dbReference>
<name>A0A0A7ED57_9GAMM</name>
<dbReference type="RefSeq" id="WP_038639505.1">
    <property type="nucleotide sequence ID" value="NZ_CP009888.1"/>
</dbReference>
<gene>
    <name evidence="12" type="ORF">OM33_04990</name>
</gene>
<evidence type="ECO:0000256" key="7">
    <source>
        <dbReference type="ARBA" id="ARBA00022692"/>
    </source>
</evidence>
<evidence type="ECO:0000256" key="4">
    <source>
        <dbReference type="ARBA" id="ARBA00022475"/>
    </source>
</evidence>
<evidence type="ECO:0000256" key="6">
    <source>
        <dbReference type="ARBA" id="ARBA00022519"/>
    </source>
</evidence>
<evidence type="ECO:0000313" key="12">
    <source>
        <dbReference type="EMBL" id="AIY64575.1"/>
    </source>
</evidence>
<protein>
    <recommendedName>
        <fullName evidence="3">Type II secretion system core protein G</fullName>
    </recommendedName>
</protein>
<dbReference type="OrthoDB" id="9795612at2"/>
<dbReference type="NCBIfam" id="TIGR01710">
    <property type="entry name" value="typeII_sec_gspG"/>
    <property type="match status" value="1"/>
</dbReference>
<dbReference type="Pfam" id="PF08334">
    <property type="entry name" value="T2SSG"/>
    <property type="match status" value="1"/>
</dbReference>
<dbReference type="Pfam" id="PF07963">
    <property type="entry name" value="N_methyl"/>
    <property type="match status" value="1"/>
</dbReference>
<keyword evidence="9 10" id="KW-0472">Membrane</keyword>
<dbReference type="GO" id="GO:0005886">
    <property type="term" value="C:plasma membrane"/>
    <property type="evidence" value="ECO:0007669"/>
    <property type="project" value="UniProtKB-SubCell"/>
</dbReference>
<dbReference type="PRINTS" id="PR00813">
    <property type="entry name" value="BCTERIALGSPG"/>
</dbReference>
<keyword evidence="13" id="KW-1185">Reference proteome</keyword>
<dbReference type="STRING" id="1348114.OM33_04990"/>
<dbReference type="HOGENOM" id="CLU_091705_2_2_6"/>
<dbReference type="AlphaFoldDB" id="A0A0A7ED57"/>
<evidence type="ECO:0000256" key="8">
    <source>
        <dbReference type="ARBA" id="ARBA00022989"/>
    </source>
</evidence>
<dbReference type="GO" id="GO:0015627">
    <property type="term" value="C:type II protein secretion system complex"/>
    <property type="evidence" value="ECO:0007669"/>
    <property type="project" value="InterPro"/>
</dbReference>
<dbReference type="Proteomes" id="UP000030341">
    <property type="component" value="Chromosome 1"/>
</dbReference>
<dbReference type="InterPro" id="IPR000983">
    <property type="entry name" value="Bac_GSPG_pilin"/>
</dbReference>
<keyword evidence="5" id="KW-0488">Methylation</keyword>
<evidence type="ECO:0000256" key="5">
    <source>
        <dbReference type="ARBA" id="ARBA00022481"/>
    </source>
</evidence>
<dbReference type="InterPro" id="IPR010054">
    <property type="entry name" value="Type2_sec_GspG"/>
</dbReference>
<evidence type="ECO:0000259" key="11">
    <source>
        <dbReference type="Pfam" id="PF08334"/>
    </source>
</evidence>
<dbReference type="InterPro" id="IPR045584">
    <property type="entry name" value="Pilin-like"/>
</dbReference>
<keyword evidence="7 10" id="KW-0812">Transmembrane</keyword>
<dbReference type="SUPFAM" id="SSF54523">
    <property type="entry name" value="Pili subunits"/>
    <property type="match status" value="1"/>
</dbReference>
<feature type="domain" description="Type II secretion system protein GspG C-terminal" evidence="11">
    <location>
        <begin position="36"/>
        <end position="134"/>
    </location>
</feature>
<dbReference type="eggNOG" id="COG2165">
    <property type="taxonomic scope" value="Bacteria"/>
</dbReference>
<evidence type="ECO:0000256" key="10">
    <source>
        <dbReference type="SAM" id="Phobius"/>
    </source>
</evidence>
<keyword evidence="6" id="KW-0997">Cell inner membrane</keyword>
<reference evidence="12 13" key="1">
    <citation type="submission" date="2014-11" db="EMBL/GenBank/DDBJ databases">
        <title>Complete Genome Sequence of Pseudoalteromonas sp. Strain OCN003 Isolated from Kaneohe Bay, Oahu, Hawaii.</title>
        <authorList>
            <person name="Beurmann S."/>
            <person name="Videau P."/>
            <person name="Ushijima B."/>
            <person name="Smith A.M."/>
            <person name="Aeby G.S."/>
            <person name="Callahan S.M."/>
            <person name="Belcaid M."/>
        </authorList>
    </citation>
    <scope>NUCLEOTIDE SEQUENCE [LARGE SCALE GENOMIC DNA]</scope>
    <source>
        <strain evidence="12 13">OCN003</strain>
    </source>
</reference>
<feature type="transmembrane region" description="Helical" evidence="10">
    <location>
        <begin position="12"/>
        <end position="33"/>
    </location>
</feature>
<dbReference type="Gene3D" id="3.30.700.10">
    <property type="entry name" value="Glycoprotein, Type 4 Pilin"/>
    <property type="match status" value="1"/>
</dbReference>